<protein>
    <submittedName>
        <fullName evidence="1">Uncharacterized protein</fullName>
    </submittedName>
</protein>
<name>A0ACB9G5C8_CICIN</name>
<organism evidence="1 2">
    <name type="scientific">Cichorium intybus</name>
    <name type="common">Chicory</name>
    <dbReference type="NCBI Taxonomy" id="13427"/>
    <lineage>
        <taxon>Eukaryota</taxon>
        <taxon>Viridiplantae</taxon>
        <taxon>Streptophyta</taxon>
        <taxon>Embryophyta</taxon>
        <taxon>Tracheophyta</taxon>
        <taxon>Spermatophyta</taxon>
        <taxon>Magnoliopsida</taxon>
        <taxon>eudicotyledons</taxon>
        <taxon>Gunneridae</taxon>
        <taxon>Pentapetalae</taxon>
        <taxon>asterids</taxon>
        <taxon>campanulids</taxon>
        <taxon>Asterales</taxon>
        <taxon>Asteraceae</taxon>
        <taxon>Cichorioideae</taxon>
        <taxon>Cichorieae</taxon>
        <taxon>Cichoriinae</taxon>
        <taxon>Cichorium</taxon>
    </lineage>
</organism>
<evidence type="ECO:0000313" key="2">
    <source>
        <dbReference type="Proteomes" id="UP001055811"/>
    </source>
</evidence>
<accession>A0ACB9G5C8</accession>
<keyword evidence="2" id="KW-1185">Reference proteome</keyword>
<dbReference type="EMBL" id="CM042010">
    <property type="protein sequence ID" value="KAI3777987.1"/>
    <property type="molecule type" value="Genomic_DNA"/>
</dbReference>
<reference evidence="1 2" key="2">
    <citation type="journal article" date="2022" name="Mol. Ecol. Resour.">
        <title>The genomes of chicory, endive, great burdock and yacon provide insights into Asteraceae paleo-polyploidization history and plant inulin production.</title>
        <authorList>
            <person name="Fan W."/>
            <person name="Wang S."/>
            <person name="Wang H."/>
            <person name="Wang A."/>
            <person name="Jiang F."/>
            <person name="Liu H."/>
            <person name="Zhao H."/>
            <person name="Xu D."/>
            <person name="Zhang Y."/>
        </authorList>
    </citation>
    <scope>NUCLEOTIDE SEQUENCE [LARGE SCALE GENOMIC DNA]</scope>
    <source>
        <strain evidence="2">cv. Punajuju</strain>
        <tissue evidence="1">Leaves</tissue>
    </source>
</reference>
<reference evidence="2" key="1">
    <citation type="journal article" date="2022" name="Mol. Ecol. Resour.">
        <title>The genomes of chicory, endive, great burdock and yacon provide insights into Asteraceae palaeo-polyploidization history and plant inulin production.</title>
        <authorList>
            <person name="Fan W."/>
            <person name="Wang S."/>
            <person name="Wang H."/>
            <person name="Wang A."/>
            <person name="Jiang F."/>
            <person name="Liu H."/>
            <person name="Zhao H."/>
            <person name="Xu D."/>
            <person name="Zhang Y."/>
        </authorList>
    </citation>
    <scope>NUCLEOTIDE SEQUENCE [LARGE SCALE GENOMIC DNA]</scope>
    <source>
        <strain evidence="2">cv. Punajuju</strain>
    </source>
</reference>
<dbReference type="Proteomes" id="UP001055811">
    <property type="component" value="Linkage Group LG02"/>
</dbReference>
<proteinExistence type="predicted"/>
<comment type="caution">
    <text evidence="1">The sequence shown here is derived from an EMBL/GenBank/DDBJ whole genome shotgun (WGS) entry which is preliminary data.</text>
</comment>
<gene>
    <name evidence="1" type="ORF">L2E82_06919</name>
</gene>
<sequence>MNPVYESWEEQAFAEDAGGPLGGSVWPPRFYSCSFCKREFRSAQALGGHMNIHRREKATLKQFLDYSSPKTASTSNITPPKNPNLLQNLFKSQNPCFNSSPMICLSRTFCSNSDTKKCVCDSPDHGAVEIDFVIGYNSDSCRNCSNMAEHRGFDDEEVMNCKRQKTSVMPLIIGSIKEVDLELKLAT</sequence>
<evidence type="ECO:0000313" key="1">
    <source>
        <dbReference type="EMBL" id="KAI3777987.1"/>
    </source>
</evidence>